<dbReference type="GO" id="GO:0008817">
    <property type="term" value="F:corrinoid adenosyltransferase activity"/>
    <property type="evidence" value="ECO:0007669"/>
    <property type="project" value="UniProtKB-UniRule"/>
</dbReference>
<dbReference type="Proteomes" id="UP000015344">
    <property type="component" value="Unassembled WGS sequence"/>
</dbReference>
<evidence type="ECO:0000256" key="9">
    <source>
        <dbReference type="ARBA" id="ARBA00022840"/>
    </source>
</evidence>
<evidence type="ECO:0000256" key="2">
    <source>
        <dbReference type="ARBA" id="ARBA00007487"/>
    </source>
</evidence>
<dbReference type="Pfam" id="PF01923">
    <property type="entry name" value="Cob_adeno_trans"/>
    <property type="match status" value="1"/>
</dbReference>
<evidence type="ECO:0000256" key="1">
    <source>
        <dbReference type="ARBA" id="ARBA00005121"/>
    </source>
</evidence>
<dbReference type="EC" id="2.5.1.17" evidence="4 15"/>
<evidence type="ECO:0000256" key="14">
    <source>
        <dbReference type="ARBA" id="ARBA00048692"/>
    </source>
</evidence>
<comment type="catalytic activity">
    <reaction evidence="13 15">
        <text>2 cob(II)yrinate a,c diamide + reduced [electron-transfer flavoprotein] + 2 ATP = 2 adenosylcob(III)yrinate a,c-diamide + 2 triphosphate + oxidized [electron-transfer flavoprotein] + 3 H(+)</text>
        <dbReference type="Rhea" id="RHEA:11528"/>
        <dbReference type="Rhea" id="RHEA-COMP:10685"/>
        <dbReference type="Rhea" id="RHEA-COMP:10686"/>
        <dbReference type="ChEBI" id="CHEBI:15378"/>
        <dbReference type="ChEBI" id="CHEBI:18036"/>
        <dbReference type="ChEBI" id="CHEBI:30616"/>
        <dbReference type="ChEBI" id="CHEBI:57692"/>
        <dbReference type="ChEBI" id="CHEBI:58307"/>
        <dbReference type="ChEBI" id="CHEBI:58503"/>
        <dbReference type="ChEBI" id="CHEBI:58537"/>
        <dbReference type="EC" id="2.5.1.17"/>
    </reaction>
</comment>
<dbReference type="InterPro" id="IPR029499">
    <property type="entry name" value="PduO-typ"/>
</dbReference>
<comment type="caution">
    <text evidence="17">The sequence shown here is derived from an EMBL/GenBank/DDBJ whole genome shotgun (WGS) entry which is preliminary data.</text>
</comment>
<accession>S9SIL0</accession>
<dbReference type="RefSeq" id="WP_021262001.1">
    <property type="nucleotide sequence ID" value="NZ_ATMT01000081.1"/>
</dbReference>
<dbReference type="EMBL" id="ATMT01000081">
    <property type="protein sequence ID" value="EPY04539.1"/>
    <property type="molecule type" value="Genomic_DNA"/>
</dbReference>
<dbReference type="Gene3D" id="1.20.1200.10">
    <property type="entry name" value="Cobalamin adenosyltransferase-like"/>
    <property type="match status" value="1"/>
</dbReference>
<dbReference type="NCBIfam" id="TIGR00636">
    <property type="entry name" value="PduO_Nterm"/>
    <property type="match status" value="1"/>
</dbReference>
<organism evidence="17 18">
    <name type="scientific">Paenibacillus alvei TS-15</name>
    <dbReference type="NCBI Taxonomy" id="1117108"/>
    <lineage>
        <taxon>Bacteria</taxon>
        <taxon>Bacillati</taxon>
        <taxon>Bacillota</taxon>
        <taxon>Bacilli</taxon>
        <taxon>Bacillales</taxon>
        <taxon>Paenibacillaceae</taxon>
        <taxon>Paenibacillus</taxon>
    </lineage>
</organism>
<keyword evidence="8 15" id="KW-0547">Nucleotide-binding</keyword>
<comment type="similarity">
    <text evidence="2 15">Belongs to the Cob(I)alamin adenosyltransferase family.</text>
</comment>
<dbReference type="PATRIC" id="fig|1117108.3.peg.4964"/>
<dbReference type="FunFam" id="1.20.1200.10:FF:000001">
    <property type="entry name" value="Cob(I)yrinic acid a,c-diamide adenosyltransferase"/>
    <property type="match status" value="1"/>
</dbReference>
<comment type="catalytic activity">
    <reaction evidence="14 15">
        <text>2 cob(II)alamin + reduced [electron-transfer flavoprotein] + 2 ATP = 2 adenosylcob(III)alamin + 2 triphosphate + oxidized [electron-transfer flavoprotein] + 3 H(+)</text>
        <dbReference type="Rhea" id="RHEA:28671"/>
        <dbReference type="Rhea" id="RHEA-COMP:10685"/>
        <dbReference type="Rhea" id="RHEA-COMP:10686"/>
        <dbReference type="ChEBI" id="CHEBI:15378"/>
        <dbReference type="ChEBI" id="CHEBI:16304"/>
        <dbReference type="ChEBI" id="CHEBI:18036"/>
        <dbReference type="ChEBI" id="CHEBI:18408"/>
        <dbReference type="ChEBI" id="CHEBI:30616"/>
        <dbReference type="ChEBI" id="CHEBI:57692"/>
        <dbReference type="ChEBI" id="CHEBI:58307"/>
        <dbReference type="EC" id="2.5.1.17"/>
    </reaction>
</comment>
<evidence type="ECO:0000256" key="4">
    <source>
        <dbReference type="ARBA" id="ARBA00012454"/>
    </source>
</evidence>
<evidence type="ECO:0000256" key="8">
    <source>
        <dbReference type="ARBA" id="ARBA00022741"/>
    </source>
</evidence>
<evidence type="ECO:0000256" key="3">
    <source>
        <dbReference type="ARBA" id="ARBA00011233"/>
    </source>
</evidence>
<evidence type="ECO:0000256" key="10">
    <source>
        <dbReference type="ARBA" id="ARBA00031529"/>
    </source>
</evidence>
<dbReference type="AlphaFoldDB" id="S9SIL0"/>
<dbReference type="GO" id="GO:0005524">
    <property type="term" value="F:ATP binding"/>
    <property type="evidence" value="ECO:0007669"/>
    <property type="project" value="UniProtKB-UniRule"/>
</dbReference>
<comment type="subunit">
    <text evidence="3">Homotrimer.</text>
</comment>
<proteinExistence type="inferred from homology"/>
<dbReference type="InterPro" id="IPR036451">
    <property type="entry name" value="CblAdoTrfase-like_sf"/>
</dbReference>
<comment type="pathway">
    <text evidence="1 15">Cofactor biosynthesis; adenosylcobalamin biosynthesis; adenosylcobalamin from cob(II)yrinate a,c-diamide: step 2/7.</text>
</comment>
<dbReference type="eggNOG" id="COG2096">
    <property type="taxonomic scope" value="Bacteria"/>
</dbReference>
<dbReference type="PANTHER" id="PTHR12213">
    <property type="entry name" value="CORRINOID ADENOSYLTRANSFERASE"/>
    <property type="match status" value="1"/>
</dbReference>
<sequence>MKLYTRTGDEGTTSLIGGRVPKDHLRVAAYGELDELNSFVGWAITCCHGDEMKALREQLSVIQHELFDCGADTAYAEQKQGKFIYKIRPEQVEQLEKWMDEHEAANEPITKFILPGGSEAAAALHICRTVCRRAERQLVTLSHQETVHVEVMKYVNRLSDYFFAVARRANGLVGVQDQEYVRSADVFRKKEQHDA</sequence>
<dbReference type="UniPathway" id="UPA00148">
    <property type="reaction ID" value="UER00233"/>
</dbReference>
<dbReference type="PANTHER" id="PTHR12213:SF0">
    <property type="entry name" value="CORRINOID ADENOSYLTRANSFERASE MMAB"/>
    <property type="match status" value="1"/>
</dbReference>
<evidence type="ECO:0000256" key="7">
    <source>
        <dbReference type="ARBA" id="ARBA00022679"/>
    </source>
</evidence>
<keyword evidence="9 15" id="KW-0067">ATP-binding</keyword>
<evidence type="ECO:0000256" key="12">
    <source>
        <dbReference type="ARBA" id="ARBA00033354"/>
    </source>
</evidence>
<dbReference type="InterPro" id="IPR016030">
    <property type="entry name" value="CblAdoTrfase-like"/>
</dbReference>
<evidence type="ECO:0000313" key="17">
    <source>
        <dbReference type="EMBL" id="EPY04539.1"/>
    </source>
</evidence>
<evidence type="ECO:0000256" key="13">
    <source>
        <dbReference type="ARBA" id="ARBA00048555"/>
    </source>
</evidence>
<evidence type="ECO:0000256" key="6">
    <source>
        <dbReference type="ARBA" id="ARBA00022573"/>
    </source>
</evidence>
<evidence type="ECO:0000313" key="18">
    <source>
        <dbReference type="Proteomes" id="UP000015344"/>
    </source>
</evidence>
<evidence type="ECO:0000256" key="15">
    <source>
        <dbReference type="RuleBase" id="RU366026"/>
    </source>
</evidence>
<evidence type="ECO:0000256" key="5">
    <source>
        <dbReference type="ARBA" id="ARBA00020963"/>
    </source>
</evidence>
<protein>
    <recommendedName>
        <fullName evidence="5 15">Corrinoid adenosyltransferase</fullName>
        <ecNumber evidence="4 15">2.5.1.17</ecNumber>
    </recommendedName>
    <alternativeName>
        <fullName evidence="10 15">Cob(II)alamin adenosyltransferase</fullName>
    </alternativeName>
    <alternativeName>
        <fullName evidence="12 15">Cob(II)yrinic acid a,c-diamide adenosyltransferase</fullName>
    </alternativeName>
    <alternativeName>
        <fullName evidence="11 15">Cobinamide/cobalamin adenosyltransferase</fullName>
    </alternativeName>
</protein>
<evidence type="ECO:0000256" key="11">
    <source>
        <dbReference type="ARBA" id="ARBA00033334"/>
    </source>
</evidence>
<dbReference type="GO" id="GO:0009236">
    <property type="term" value="P:cobalamin biosynthetic process"/>
    <property type="evidence" value="ECO:0007669"/>
    <property type="project" value="UniProtKB-UniRule"/>
</dbReference>
<feature type="domain" description="Cobalamin adenosyltransferase-like" evidence="16">
    <location>
        <begin position="3"/>
        <end position="168"/>
    </location>
</feature>
<dbReference type="SUPFAM" id="SSF89028">
    <property type="entry name" value="Cobalamin adenosyltransferase-like"/>
    <property type="match status" value="1"/>
</dbReference>
<evidence type="ECO:0000259" key="16">
    <source>
        <dbReference type="Pfam" id="PF01923"/>
    </source>
</evidence>
<keyword evidence="7 15" id="KW-0808">Transferase</keyword>
<name>S9SIL0_PAEAL</name>
<reference evidence="17 18" key="1">
    <citation type="submission" date="2013-05" db="EMBL/GenBank/DDBJ databases">
        <authorList>
            <person name="Strain E.A."/>
            <person name="Brown E."/>
            <person name="Allard M.W."/>
            <person name="Luo Y.L."/>
        </authorList>
    </citation>
    <scope>NUCLEOTIDE SEQUENCE [LARGE SCALE GENOMIC DNA]</scope>
    <source>
        <strain evidence="17 18">TS-15</strain>
    </source>
</reference>
<gene>
    <name evidence="17" type="ORF">PAALTS15_24010</name>
</gene>
<keyword evidence="6 15" id="KW-0169">Cobalamin biosynthesis</keyword>